<protein>
    <submittedName>
        <fullName evidence="1">Uncharacterized protein</fullName>
    </submittedName>
</protein>
<gene>
    <name evidence="1" type="ORF">CDAR_527371</name>
</gene>
<dbReference type="EMBL" id="BPLQ01014754">
    <property type="protein sequence ID" value="GIY82937.1"/>
    <property type="molecule type" value="Genomic_DNA"/>
</dbReference>
<organism evidence="1 2">
    <name type="scientific">Caerostris darwini</name>
    <dbReference type="NCBI Taxonomy" id="1538125"/>
    <lineage>
        <taxon>Eukaryota</taxon>
        <taxon>Metazoa</taxon>
        <taxon>Ecdysozoa</taxon>
        <taxon>Arthropoda</taxon>
        <taxon>Chelicerata</taxon>
        <taxon>Arachnida</taxon>
        <taxon>Araneae</taxon>
        <taxon>Araneomorphae</taxon>
        <taxon>Entelegynae</taxon>
        <taxon>Araneoidea</taxon>
        <taxon>Araneidae</taxon>
        <taxon>Caerostris</taxon>
    </lineage>
</organism>
<accession>A0AAV4WJW7</accession>
<name>A0AAV4WJW7_9ARAC</name>
<comment type="caution">
    <text evidence="1">The sequence shown here is derived from an EMBL/GenBank/DDBJ whole genome shotgun (WGS) entry which is preliminary data.</text>
</comment>
<proteinExistence type="predicted"/>
<dbReference type="AlphaFoldDB" id="A0AAV4WJW7"/>
<keyword evidence="2" id="KW-1185">Reference proteome</keyword>
<reference evidence="1 2" key="1">
    <citation type="submission" date="2021-06" db="EMBL/GenBank/DDBJ databases">
        <title>Caerostris darwini draft genome.</title>
        <authorList>
            <person name="Kono N."/>
            <person name="Arakawa K."/>
        </authorList>
    </citation>
    <scope>NUCLEOTIDE SEQUENCE [LARGE SCALE GENOMIC DNA]</scope>
</reference>
<sequence length="103" mass="11794">MNPWAIEIHGFAKSSIDCEVKTHGSGHTFSNSNSLCKILFRADEQIYGCSFGVKWVRRLQPELHLISGNMLNKRRHVSNGEKQAKIMRSYITRQKMNRVTCAV</sequence>
<evidence type="ECO:0000313" key="1">
    <source>
        <dbReference type="EMBL" id="GIY82937.1"/>
    </source>
</evidence>
<evidence type="ECO:0000313" key="2">
    <source>
        <dbReference type="Proteomes" id="UP001054837"/>
    </source>
</evidence>
<dbReference type="Proteomes" id="UP001054837">
    <property type="component" value="Unassembled WGS sequence"/>
</dbReference>